<protein>
    <submittedName>
        <fullName evidence="2">Oidioi.mRNA.OKI2018_I69.XSR.g15104.t1.cds</fullName>
    </submittedName>
</protein>
<evidence type="ECO:0000256" key="1">
    <source>
        <dbReference type="SAM" id="Phobius"/>
    </source>
</evidence>
<keyword evidence="1" id="KW-0812">Transmembrane</keyword>
<evidence type="ECO:0000313" key="3">
    <source>
        <dbReference type="Proteomes" id="UP001158576"/>
    </source>
</evidence>
<sequence length="124" mass="14278">MSWRLSQRDQKDNFEEILLDEKICFQVLATLYDSRRLDWNDPIEIKRSLLSQNLPVPKKSSSVTLLIFLSFLLLAGGVGGAIKGLQTRITLERRKMLINSYLLSNNHRILRRTALTPAEFGDFV</sequence>
<dbReference type="EMBL" id="OU015569">
    <property type="protein sequence ID" value="CAG5097504.1"/>
    <property type="molecule type" value="Genomic_DNA"/>
</dbReference>
<organism evidence="2 3">
    <name type="scientific">Oikopleura dioica</name>
    <name type="common">Tunicate</name>
    <dbReference type="NCBI Taxonomy" id="34765"/>
    <lineage>
        <taxon>Eukaryota</taxon>
        <taxon>Metazoa</taxon>
        <taxon>Chordata</taxon>
        <taxon>Tunicata</taxon>
        <taxon>Appendicularia</taxon>
        <taxon>Copelata</taxon>
        <taxon>Oikopleuridae</taxon>
        <taxon>Oikopleura</taxon>
    </lineage>
</organism>
<keyword evidence="1" id="KW-0472">Membrane</keyword>
<evidence type="ECO:0000313" key="2">
    <source>
        <dbReference type="EMBL" id="CAG5097504.1"/>
    </source>
</evidence>
<dbReference type="Proteomes" id="UP001158576">
    <property type="component" value="Chromosome XSR"/>
</dbReference>
<keyword evidence="1" id="KW-1133">Transmembrane helix</keyword>
<keyword evidence="3" id="KW-1185">Reference proteome</keyword>
<name>A0ABN7SGZ0_OIKDI</name>
<proteinExistence type="predicted"/>
<reference evidence="2 3" key="1">
    <citation type="submission" date="2021-04" db="EMBL/GenBank/DDBJ databases">
        <authorList>
            <person name="Bliznina A."/>
        </authorList>
    </citation>
    <scope>NUCLEOTIDE SEQUENCE [LARGE SCALE GENOMIC DNA]</scope>
</reference>
<feature type="transmembrane region" description="Helical" evidence="1">
    <location>
        <begin position="63"/>
        <end position="85"/>
    </location>
</feature>
<gene>
    <name evidence="2" type="ORF">OKIOD_LOCUS6662</name>
</gene>
<accession>A0ABN7SGZ0</accession>